<feature type="compositionally biased region" description="Gly residues" evidence="1">
    <location>
        <begin position="11"/>
        <end position="27"/>
    </location>
</feature>
<dbReference type="Proteomes" id="UP000613580">
    <property type="component" value="Unassembled WGS sequence"/>
</dbReference>
<accession>A0A8H6TPJ6</accession>
<name>A0A8H6TPJ6_MYCCL</name>
<dbReference type="AlphaFoldDB" id="A0A8H6TPJ6"/>
<evidence type="ECO:0000313" key="3">
    <source>
        <dbReference type="Proteomes" id="UP000613580"/>
    </source>
</evidence>
<proteinExistence type="predicted"/>
<reference evidence="2" key="1">
    <citation type="submission" date="2020-05" db="EMBL/GenBank/DDBJ databases">
        <title>Mycena genomes resolve the evolution of fungal bioluminescence.</title>
        <authorList>
            <person name="Tsai I.J."/>
        </authorList>
    </citation>
    <scope>NUCLEOTIDE SEQUENCE</scope>
    <source>
        <strain evidence="2">110903Hualien_Pintung</strain>
    </source>
</reference>
<protein>
    <submittedName>
        <fullName evidence="2">Uncharacterized protein</fullName>
    </submittedName>
</protein>
<sequence>MSLSPMEVKGGRGGDGGAGGGQGGTGEGNTINNTTNNYNHPQRPQPGSTLAGLPYDVAFPVSLLLAPRRYGHALLIPQEHLRLGDVGYPEGGRFSVVYNIYGDNDGRPGMGDSPIGQLERPFASRVEKGPTVSVFSQGVEQTGERVEDMRFVIKGKDGALVLMPEGCTIECFKDSIRPDIDPHMAAMYKDVKRRRPSLAETGLMIVTSVVRAPVGVTIFHHKHEDKDVTVVFEKTEDGWELGPEPIFLSYRKYFDEDSVVFFKAITIVERSPRYSRSLSY</sequence>
<comment type="caution">
    <text evidence="2">The sequence shown here is derived from an EMBL/GenBank/DDBJ whole genome shotgun (WGS) entry which is preliminary data.</text>
</comment>
<evidence type="ECO:0000256" key="1">
    <source>
        <dbReference type="SAM" id="MobiDB-lite"/>
    </source>
</evidence>
<feature type="region of interest" description="Disordered" evidence="1">
    <location>
        <begin position="1"/>
        <end position="49"/>
    </location>
</feature>
<feature type="compositionally biased region" description="Low complexity" evidence="1">
    <location>
        <begin position="28"/>
        <end position="39"/>
    </location>
</feature>
<evidence type="ECO:0000313" key="2">
    <source>
        <dbReference type="EMBL" id="KAF7320482.1"/>
    </source>
</evidence>
<organism evidence="2 3">
    <name type="scientific">Mycena chlorophos</name>
    <name type="common">Agaric fungus</name>
    <name type="synonym">Agaricus chlorophos</name>
    <dbReference type="NCBI Taxonomy" id="658473"/>
    <lineage>
        <taxon>Eukaryota</taxon>
        <taxon>Fungi</taxon>
        <taxon>Dikarya</taxon>
        <taxon>Basidiomycota</taxon>
        <taxon>Agaricomycotina</taxon>
        <taxon>Agaricomycetes</taxon>
        <taxon>Agaricomycetidae</taxon>
        <taxon>Agaricales</taxon>
        <taxon>Marasmiineae</taxon>
        <taxon>Mycenaceae</taxon>
        <taxon>Mycena</taxon>
    </lineage>
</organism>
<dbReference type="EMBL" id="JACAZE010000002">
    <property type="protein sequence ID" value="KAF7320482.1"/>
    <property type="molecule type" value="Genomic_DNA"/>
</dbReference>
<keyword evidence="3" id="KW-1185">Reference proteome</keyword>
<gene>
    <name evidence="2" type="ORF">HMN09_00131700</name>
</gene>